<keyword evidence="3" id="KW-1185">Reference proteome</keyword>
<dbReference type="AlphaFoldDB" id="A0A8J3FMM9"/>
<evidence type="ECO:0000256" key="1">
    <source>
        <dbReference type="SAM" id="SignalP"/>
    </source>
</evidence>
<name>A0A8J3FMM9_9ACTN</name>
<gene>
    <name evidence="2" type="ORF">GCM10012284_09080</name>
</gene>
<evidence type="ECO:0000313" key="3">
    <source>
        <dbReference type="Proteomes" id="UP000656042"/>
    </source>
</evidence>
<evidence type="ECO:0000313" key="2">
    <source>
        <dbReference type="EMBL" id="GGK77266.1"/>
    </source>
</evidence>
<feature type="chain" id="PRO_5035301516" description="ABC transporter substrate-binding protein" evidence="1">
    <location>
        <begin position="22"/>
        <end position="187"/>
    </location>
</feature>
<sequence>MLVAGALAITTAVAVAAPAQAAPAPAPAPTGLSNAAGSLTSEVEGSFTDAAGALGSVSGDFSPTKFAKSGNGITATGILTATLTDSTGTALGTVQRTVSMPVELPTGVATRASCPVLNLILGPLHLDLLGLVVDLNRVILNIVAESGAGNLLGNLVCAIANLLNGGLNLPLAMIVDLLNQILAILRM</sequence>
<proteinExistence type="predicted"/>
<feature type="signal peptide" evidence="1">
    <location>
        <begin position="1"/>
        <end position="21"/>
    </location>
</feature>
<reference evidence="2" key="1">
    <citation type="journal article" date="2014" name="Int. J. Syst. Evol. Microbiol.">
        <title>Complete genome sequence of Corynebacterium casei LMG S-19264T (=DSM 44701T), isolated from a smear-ripened cheese.</title>
        <authorList>
            <consortium name="US DOE Joint Genome Institute (JGI-PGF)"/>
            <person name="Walter F."/>
            <person name="Albersmeier A."/>
            <person name="Kalinowski J."/>
            <person name="Ruckert C."/>
        </authorList>
    </citation>
    <scope>NUCLEOTIDE SEQUENCE</scope>
    <source>
        <strain evidence="2">CGMCC 4.7299</strain>
    </source>
</reference>
<organism evidence="2 3">
    <name type="scientific">Mangrovihabitans endophyticus</name>
    <dbReference type="NCBI Taxonomy" id="1751298"/>
    <lineage>
        <taxon>Bacteria</taxon>
        <taxon>Bacillati</taxon>
        <taxon>Actinomycetota</taxon>
        <taxon>Actinomycetes</taxon>
        <taxon>Micromonosporales</taxon>
        <taxon>Micromonosporaceae</taxon>
        <taxon>Mangrovihabitans</taxon>
    </lineage>
</organism>
<evidence type="ECO:0008006" key="4">
    <source>
        <dbReference type="Google" id="ProtNLM"/>
    </source>
</evidence>
<comment type="caution">
    <text evidence="2">The sequence shown here is derived from an EMBL/GenBank/DDBJ whole genome shotgun (WGS) entry which is preliminary data.</text>
</comment>
<dbReference type="EMBL" id="BMMX01000001">
    <property type="protein sequence ID" value="GGK77266.1"/>
    <property type="molecule type" value="Genomic_DNA"/>
</dbReference>
<keyword evidence="1" id="KW-0732">Signal</keyword>
<reference evidence="2" key="2">
    <citation type="submission" date="2020-09" db="EMBL/GenBank/DDBJ databases">
        <authorList>
            <person name="Sun Q."/>
            <person name="Zhou Y."/>
        </authorList>
    </citation>
    <scope>NUCLEOTIDE SEQUENCE</scope>
    <source>
        <strain evidence="2">CGMCC 4.7299</strain>
    </source>
</reference>
<protein>
    <recommendedName>
        <fullName evidence="4">ABC transporter substrate-binding protein</fullName>
    </recommendedName>
</protein>
<dbReference type="Proteomes" id="UP000656042">
    <property type="component" value="Unassembled WGS sequence"/>
</dbReference>
<accession>A0A8J3FMM9</accession>